<evidence type="ECO:0000256" key="2">
    <source>
        <dbReference type="ARBA" id="ARBA00022723"/>
    </source>
</evidence>
<dbReference type="FunFam" id="2.20.25.30:FF:000001">
    <property type="entry name" value="Ribosomal protein L37"/>
    <property type="match status" value="1"/>
</dbReference>
<dbReference type="OrthoDB" id="10259236at2759"/>
<dbReference type="InterPro" id="IPR011332">
    <property type="entry name" value="Ribosomal_zn-bd"/>
</dbReference>
<dbReference type="AlphaFoldDB" id="L0AV25"/>
<evidence type="ECO:0000256" key="5">
    <source>
        <dbReference type="ARBA" id="ARBA00022833"/>
    </source>
</evidence>
<dbReference type="SUPFAM" id="SSF57829">
    <property type="entry name" value="Zn-binding ribosomal proteins"/>
    <property type="match status" value="1"/>
</dbReference>
<keyword evidence="4" id="KW-0863">Zinc-finger</keyword>
<dbReference type="GO" id="GO:0003735">
    <property type="term" value="F:structural constituent of ribosome"/>
    <property type="evidence" value="ECO:0007669"/>
    <property type="project" value="InterPro"/>
</dbReference>
<evidence type="ECO:0000313" key="10">
    <source>
        <dbReference type="EMBL" id="AFZ79098.1"/>
    </source>
</evidence>
<evidence type="ECO:0000256" key="6">
    <source>
        <dbReference type="ARBA" id="ARBA00022884"/>
    </source>
</evidence>
<dbReference type="GO" id="GO:0008270">
    <property type="term" value="F:zinc ion binding"/>
    <property type="evidence" value="ECO:0007669"/>
    <property type="project" value="UniProtKB-KW"/>
</dbReference>
<dbReference type="GO" id="GO:0006412">
    <property type="term" value="P:translation"/>
    <property type="evidence" value="ECO:0007669"/>
    <property type="project" value="InterPro"/>
</dbReference>
<dbReference type="STRING" id="1537102.L0AV25"/>
<evidence type="ECO:0000313" key="11">
    <source>
        <dbReference type="Proteomes" id="UP000031512"/>
    </source>
</evidence>
<protein>
    <recommendedName>
        <fullName evidence="9">Ribosomal protein L37</fullName>
    </recommendedName>
</protein>
<dbReference type="Pfam" id="PF01907">
    <property type="entry name" value="Ribosomal_L37e"/>
    <property type="match status" value="1"/>
</dbReference>
<gene>
    <name evidence="10" type="ORF">BEWA_019430</name>
</gene>
<accession>L0AV25</accession>
<proteinExistence type="inferred from homology"/>
<keyword evidence="5 9" id="KW-0862">Zinc</keyword>
<sequence>MGKCGKGTGSFGLRNGKTHVLCNRCGNPSFHDQKKKCASCGFPDAKTRRYNWSFKANRRKTTGTGRCRHLKTMPRRFKNRFREGTKPPSKK</sequence>
<evidence type="ECO:0000256" key="9">
    <source>
        <dbReference type="RuleBase" id="RU000576"/>
    </source>
</evidence>
<dbReference type="RefSeq" id="XP_004828764.1">
    <property type="nucleotide sequence ID" value="XM_004828707.1"/>
</dbReference>
<dbReference type="PROSITE" id="PS01077">
    <property type="entry name" value="RIBOSOMAL_L37E"/>
    <property type="match status" value="1"/>
</dbReference>
<evidence type="ECO:0000256" key="1">
    <source>
        <dbReference type="ARBA" id="ARBA00009805"/>
    </source>
</evidence>
<dbReference type="GO" id="GO:0022625">
    <property type="term" value="C:cytosolic large ribosomal subunit"/>
    <property type="evidence" value="ECO:0007669"/>
    <property type="project" value="TreeGrafter"/>
</dbReference>
<comment type="similarity">
    <text evidence="1 9">Belongs to the eukaryotic ribosomal protein eL37 family.</text>
</comment>
<dbReference type="InterPro" id="IPR001569">
    <property type="entry name" value="Ribosomal_eL37"/>
</dbReference>
<evidence type="ECO:0000256" key="3">
    <source>
        <dbReference type="ARBA" id="ARBA00022730"/>
    </source>
</evidence>
<dbReference type="PANTHER" id="PTHR10768:SF0">
    <property type="entry name" value="RIBOSOMAL PROTEIN L37"/>
    <property type="match status" value="1"/>
</dbReference>
<keyword evidence="11" id="KW-1185">Reference proteome</keyword>
<dbReference type="EMBL" id="CP001669">
    <property type="protein sequence ID" value="AFZ79098.1"/>
    <property type="molecule type" value="Genomic_DNA"/>
</dbReference>
<reference evidence="10 11" key="1">
    <citation type="journal article" date="2012" name="BMC Genomics">
        <title>Comparative genomic analysis and phylogenetic position of Theileria equi.</title>
        <authorList>
            <person name="Kappmeyer L.S."/>
            <person name="Thiagarajan M."/>
            <person name="Herndon D.R."/>
            <person name="Ramsay J.D."/>
            <person name="Caler E."/>
            <person name="Djikeng A."/>
            <person name="Gillespie J.J."/>
            <person name="Lau A.O."/>
            <person name="Roalson E.H."/>
            <person name="Silva J.C."/>
            <person name="Silva M.G."/>
            <person name="Suarez C.E."/>
            <person name="Ueti M.W."/>
            <person name="Nene V.M."/>
            <person name="Mealey R.H."/>
            <person name="Knowles D.P."/>
            <person name="Brayton K.A."/>
        </authorList>
    </citation>
    <scope>NUCLEOTIDE SEQUENCE [LARGE SCALE GENOMIC DNA]</scope>
    <source>
        <strain evidence="10 11">WA</strain>
    </source>
</reference>
<keyword evidence="7 9" id="KW-0689">Ribosomal protein</keyword>
<evidence type="ECO:0000256" key="8">
    <source>
        <dbReference type="ARBA" id="ARBA00023274"/>
    </source>
</evidence>
<dbReference type="KEGG" id="beq:BEWA_019430"/>
<dbReference type="InterPro" id="IPR011331">
    <property type="entry name" value="Ribosomal_eL37/eL43"/>
</dbReference>
<dbReference type="eggNOG" id="KOG3475">
    <property type="taxonomic scope" value="Eukaryota"/>
</dbReference>
<organism evidence="10 11">
    <name type="scientific">Theileria equi strain WA</name>
    <dbReference type="NCBI Taxonomy" id="1537102"/>
    <lineage>
        <taxon>Eukaryota</taxon>
        <taxon>Sar</taxon>
        <taxon>Alveolata</taxon>
        <taxon>Apicomplexa</taxon>
        <taxon>Aconoidasida</taxon>
        <taxon>Piroplasmida</taxon>
        <taxon>Theileriidae</taxon>
        <taxon>Theileria</taxon>
    </lineage>
</organism>
<evidence type="ECO:0000256" key="4">
    <source>
        <dbReference type="ARBA" id="ARBA00022771"/>
    </source>
</evidence>
<dbReference type="PANTHER" id="PTHR10768">
    <property type="entry name" value="60S RIBOSOMAL PROTEIN L37"/>
    <property type="match status" value="1"/>
</dbReference>
<comment type="function">
    <text evidence="9">Component of the large ribosomal subunit. The ribosome is a large ribonucleoprotein complex responsible for the synthesis of proteins in the cell.</text>
</comment>
<dbReference type="GO" id="GO:0019843">
    <property type="term" value="F:rRNA binding"/>
    <property type="evidence" value="ECO:0007669"/>
    <property type="project" value="UniProtKB-KW"/>
</dbReference>
<keyword evidence="3 9" id="KW-0699">rRNA-binding</keyword>
<dbReference type="Proteomes" id="UP000031512">
    <property type="component" value="Chromosome 1"/>
</dbReference>
<dbReference type="Gene3D" id="2.20.25.30">
    <property type="match status" value="1"/>
</dbReference>
<keyword evidence="8 9" id="KW-0687">Ribonucleoprotein</keyword>
<keyword evidence="6 9" id="KW-0694">RNA-binding</keyword>
<dbReference type="InterPro" id="IPR018267">
    <property type="entry name" value="Ribosomal_eL37_CS"/>
</dbReference>
<evidence type="ECO:0000256" key="7">
    <source>
        <dbReference type="ARBA" id="ARBA00022980"/>
    </source>
</evidence>
<keyword evidence="2 9" id="KW-0479">Metal-binding</keyword>
<dbReference type="GeneID" id="15805914"/>
<dbReference type="VEuPathDB" id="PiroplasmaDB:BEWA_019430"/>
<name>L0AV25_THEEQ</name>